<dbReference type="OrthoDB" id="2758168at2759"/>
<accession>A0A401H3V4</accession>
<reference evidence="1 2" key="1">
    <citation type="journal article" date="2018" name="Sci. Rep.">
        <title>Genome sequence of the cauliflower mushroom Sparassis crispa (Hanabiratake) and its association with beneficial usage.</title>
        <authorList>
            <person name="Kiyama R."/>
            <person name="Furutani Y."/>
            <person name="Kawaguchi K."/>
            <person name="Nakanishi T."/>
        </authorList>
    </citation>
    <scope>NUCLEOTIDE SEQUENCE [LARGE SCALE GENOMIC DNA]</scope>
</reference>
<comment type="caution">
    <text evidence="1">The sequence shown here is derived from an EMBL/GenBank/DDBJ whole genome shotgun (WGS) entry which is preliminary data.</text>
</comment>
<dbReference type="RefSeq" id="XP_027620005.1">
    <property type="nucleotide sequence ID" value="XM_027764204.1"/>
</dbReference>
<dbReference type="AlphaFoldDB" id="A0A401H3V4"/>
<sequence>MNGGMLKGRRYLNVSSLQASRFSQYSYVSSLCKSFRRLYVTAKEESIVAARTPRRRPNSPQFRRNIITLDPLRLTSSDWIELYGLHCQAYDRQYLSFNPASRVWRRLVSSIGQPHAIPLHYHTTSTAQTDPEVDSRSPVSLQSPFPNGTLGFLYYYQDPELHPKLGEVRFRLTPSSDQRRFKYGEDLLLPDGLPWRIPLISIAARQSWVMLRNILLRDGLVTESLLESCVRDGKKMTPRPLVISALDTPFVVDFALGLKRLWVFGDEEAESITFPRWFVEKRPKQPSARPYTGSALCQLELSHLPEHKDKPALLLRVVKVLRPVVCQIPDYDGFIGKPTEGELFCTNGVPKAFVPSNATEEEVVRRLTTARRKVEIPAKPDALLESA</sequence>
<evidence type="ECO:0000313" key="2">
    <source>
        <dbReference type="Proteomes" id="UP000287166"/>
    </source>
</evidence>
<gene>
    <name evidence="1" type="ORF">SCP_1500950</name>
</gene>
<evidence type="ECO:0000313" key="1">
    <source>
        <dbReference type="EMBL" id="GBE89092.1"/>
    </source>
</evidence>
<protein>
    <submittedName>
        <fullName evidence="1">Uncharacterized protein</fullName>
    </submittedName>
</protein>
<dbReference type="Proteomes" id="UP000287166">
    <property type="component" value="Unassembled WGS sequence"/>
</dbReference>
<dbReference type="EMBL" id="BFAD01000015">
    <property type="protein sequence ID" value="GBE89092.1"/>
    <property type="molecule type" value="Genomic_DNA"/>
</dbReference>
<keyword evidence="2" id="KW-1185">Reference proteome</keyword>
<dbReference type="InParanoid" id="A0A401H3V4"/>
<name>A0A401H3V4_9APHY</name>
<dbReference type="GeneID" id="38786009"/>
<proteinExistence type="predicted"/>
<organism evidence="1 2">
    <name type="scientific">Sparassis crispa</name>
    <dbReference type="NCBI Taxonomy" id="139825"/>
    <lineage>
        <taxon>Eukaryota</taxon>
        <taxon>Fungi</taxon>
        <taxon>Dikarya</taxon>
        <taxon>Basidiomycota</taxon>
        <taxon>Agaricomycotina</taxon>
        <taxon>Agaricomycetes</taxon>
        <taxon>Polyporales</taxon>
        <taxon>Sparassidaceae</taxon>
        <taxon>Sparassis</taxon>
    </lineage>
</organism>